<dbReference type="Proteomes" id="UP001597264">
    <property type="component" value="Unassembled WGS sequence"/>
</dbReference>
<dbReference type="RefSeq" id="WP_230438926.1">
    <property type="nucleotide sequence ID" value="NZ_CP087715.1"/>
</dbReference>
<gene>
    <name evidence="1" type="ORF">ACFQ2X_14455</name>
</gene>
<accession>A0ABW3UE99</accession>
<keyword evidence="2" id="KW-1185">Reference proteome</keyword>
<dbReference type="Gene3D" id="3.40.50.12580">
    <property type="match status" value="1"/>
</dbReference>
<name>A0ABW3UE99_9GAMM</name>
<evidence type="ECO:0008006" key="3">
    <source>
        <dbReference type="Google" id="ProtNLM"/>
    </source>
</evidence>
<proteinExistence type="predicted"/>
<comment type="caution">
    <text evidence="1">The sequence shown here is derived from an EMBL/GenBank/DDBJ whole genome shotgun (WGS) entry which is preliminary data.</text>
</comment>
<protein>
    <recommendedName>
        <fullName evidence="3">CDP-Glycerol:Poly(Glycerophosphate) glycerophosphotransferase</fullName>
    </recommendedName>
</protein>
<organism evidence="1 2">
    <name type="scientific">Microbulbifer celer</name>
    <dbReference type="NCBI Taxonomy" id="435905"/>
    <lineage>
        <taxon>Bacteria</taxon>
        <taxon>Pseudomonadati</taxon>
        <taxon>Pseudomonadota</taxon>
        <taxon>Gammaproteobacteria</taxon>
        <taxon>Cellvibrionales</taxon>
        <taxon>Microbulbiferaceae</taxon>
        <taxon>Microbulbifer</taxon>
    </lineage>
</organism>
<evidence type="ECO:0000313" key="1">
    <source>
        <dbReference type="EMBL" id="MFD1217810.1"/>
    </source>
</evidence>
<evidence type="ECO:0000313" key="2">
    <source>
        <dbReference type="Proteomes" id="UP001597264"/>
    </source>
</evidence>
<dbReference type="EMBL" id="JBHTLR010000019">
    <property type="protein sequence ID" value="MFD1217810.1"/>
    <property type="molecule type" value="Genomic_DNA"/>
</dbReference>
<reference evidence="2" key="1">
    <citation type="journal article" date="2019" name="Int. J. Syst. Evol. Microbiol.">
        <title>The Global Catalogue of Microorganisms (GCM) 10K type strain sequencing project: providing services to taxonomists for standard genome sequencing and annotation.</title>
        <authorList>
            <consortium name="The Broad Institute Genomics Platform"/>
            <consortium name="The Broad Institute Genome Sequencing Center for Infectious Disease"/>
            <person name="Wu L."/>
            <person name="Ma J."/>
        </authorList>
    </citation>
    <scope>NUCLEOTIDE SEQUENCE [LARGE SCALE GENOMIC DNA]</scope>
    <source>
        <strain evidence="2">CCUG 54356</strain>
    </source>
</reference>
<sequence>MKGYFARRLINYLGSVAWFIARRLHITDFALVCDKGRYFTGRVFGVSAKVQLENLCKRYENIVFVDNEDESSVFQVQRWFDCGFFDVKKVAVVYIRYKRSRRLYSSKLREMGVSFCGVNFVSELAPINVSRIFYVFNSISNCALMLNRSATHVFVGHGQSEKKACEHPLFRMYDYLLVAGPRSVAKLANSGVLHEQDAKNKCLKIGMPYAIHSGENNDALSSGLLYAPTWEGVLDGEKYSSLPVEKTKAALKEIVQAENPESLIIRPHPSTGIRDRSMYEKLDSLLEYLQSQFPSIDISLELQEGSVVERHYTARRIKFDKNLSRVNVKIASTLNLSRYKSVICDVSAIASEALFSKTPATILVVQKHDLEYVVGKPSSYIFLSDDDEGGGANEGYTETALSRSPEVGFSMSEWKTLTPSDLFTEITKHI</sequence>
<dbReference type="InterPro" id="IPR043148">
    <property type="entry name" value="TagF_C"/>
</dbReference>